<dbReference type="GO" id="GO:0005524">
    <property type="term" value="F:ATP binding"/>
    <property type="evidence" value="ECO:0007669"/>
    <property type="project" value="InterPro"/>
</dbReference>
<evidence type="ECO:0000313" key="4">
    <source>
        <dbReference type="Proteomes" id="UP000217549"/>
    </source>
</evidence>
<dbReference type="PANTHER" id="PTHR30486:SF16">
    <property type="entry name" value="TWITCHING MOTILITY PROTEIN PILT"/>
    <property type="match status" value="1"/>
</dbReference>
<gene>
    <name evidence="3" type="ORF">EHLA_3204</name>
</gene>
<dbReference type="InterPro" id="IPR027417">
    <property type="entry name" value="P-loop_NTPase"/>
</dbReference>
<dbReference type="InterPro" id="IPR003593">
    <property type="entry name" value="AAA+_ATPase"/>
</dbReference>
<protein>
    <submittedName>
        <fullName evidence="3">AAA+ ATPase domain</fullName>
    </submittedName>
</protein>
<dbReference type="Pfam" id="PF00437">
    <property type="entry name" value="T2SSE"/>
    <property type="match status" value="1"/>
</dbReference>
<dbReference type="STRING" id="39488.ERS852450_01501"/>
<feature type="domain" description="Bacterial type II secretion system protein E" evidence="2">
    <location>
        <begin position="214"/>
        <end position="228"/>
    </location>
</feature>
<keyword evidence="4" id="KW-1185">Reference proteome</keyword>
<dbReference type="Proteomes" id="UP000217549">
    <property type="component" value="Chromosome I"/>
</dbReference>
<dbReference type="EMBL" id="LT907978">
    <property type="protein sequence ID" value="SOB73752.1"/>
    <property type="molecule type" value="Genomic_DNA"/>
</dbReference>
<dbReference type="PROSITE" id="PS00662">
    <property type="entry name" value="T2SP_E"/>
    <property type="match status" value="1"/>
</dbReference>
<comment type="similarity">
    <text evidence="1">Belongs to the GSP E family.</text>
</comment>
<dbReference type="AlphaFoldDB" id="A0A285PX34"/>
<dbReference type="CDD" id="cd01131">
    <property type="entry name" value="PilT"/>
    <property type="match status" value="1"/>
</dbReference>
<organism evidence="3 4">
    <name type="scientific">Anaerobutyricum hallii</name>
    <dbReference type="NCBI Taxonomy" id="39488"/>
    <lineage>
        <taxon>Bacteria</taxon>
        <taxon>Bacillati</taxon>
        <taxon>Bacillota</taxon>
        <taxon>Clostridia</taxon>
        <taxon>Lachnospirales</taxon>
        <taxon>Lachnospiraceae</taxon>
        <taxon>Anaerobutyricum</taxon>
    </lineage>
</organism>
<dbReference type="InterPro" id="IPR001482">
    <property type="entry name" value="T2SS/T4SS_dom"/>
</dbReference>
<proteinExistence type="inferred from homology"/>
<evidence type="ECO:0000256" key="1">
    <source>
        <dbReference type="ARBA" id="ARBA00006611"/>
    </source>
</evidence>
<dbReference type="InterPro" id="IPR050921">
    <property type="entry name" value="T4SS_GSP_E_ATPase"/>
</dbReference>
<dbReference type="PANTHER" id="PTHR30486">
    <property type="entry name" value="TWITCHING MOTILITY PROTEIN PILT"/>
    <property type="match status" value="1"/>
</dbReference>
<accession>A0A285PX34</accession>
<dbReference type="SMART" id="SM00382">
    <property type="entry name" value="AAA"/>
    <property type="match status" value="1"/>
</dbReference>
<dbReference type="Gene3D" id="3.30.450.90">
    <property type="match status" value="1"/>
</dbReference>
<dbReference type="InterPro" id="IPR006321">
    <property type="entry name" value="PilT/PilU"/>
</dbReference>
<evidence type="ECO:0000313" key="3">
    <source>
        <dbReference type="EMBL" id="SOB73752.1"/>
    </source>
</evidence>
<dbReference type="SUPFAM" id="SSF52540">
    <property type="entry name" value="P-loop containing nucleoside triphosphate hydrolases"/>
    <property type="match status" value="1"/>
</dbReference>
<dbReference type="NCBIfam" id="TIGR01420">
    <property type="entry name" value="pilT_fam"/>
    <property type="match status" value="1"/>
</dbReference>
<reference evidence="4" key="1">
    <citation type="submission" date="2017-09" db="EMBL/GenBank/DDBJ databases">
        <authorList>
            <person name="Shetty A S."/>
        </authorList>
    </citation>
    <scope>NUCLEOTIDE SEQUENCE [LARGE SCALE GENOMIC DNA]</scope>
</reference>
<name>A0A285PX34_9FIRM</name>
<dbReference type="KEGG" id="ehl:EHLA_3204"/>
<dbReference type="GO" id="GO:0016887">
    <property type="term" value="F:ATP hydrolysis activity"/>
    <property type="evidence" value="ECO:0007669"/>
    <property type="project" value="InterPro"/>
</dbReference>
<evidence type="ECO:0000259" key="2">
    <source>
        <dbReference type="PROSITE" id="PS00662"/>
    </source>
</evidence>
<dbReference type="Gene3D" id="3.40.50.300">
    <property type="entry name" value="P-loop containing nucleotide triphosphate hydrolases"/>
    <property type="match status" value="1"/>
</dbReference>
<sequence length="371" mass="41610">MQQEYRDILEYIILGGKGRMGIQEYLQEATEKGASDLFIVAGLPLTYKINRKMVRIGERLMPEDTKKLIEDIYSIAEERKIETLETAGDDDFSFSISNLGRFRVSTYRQRGSLAAVIRLIAFQLPNPEELSIPSQIMQLAEYRKGLVLVTGSAGSGKSTTLACLIDQINSTREEHIITLEDPLEFLHRHKKSIVSQREVSSDTESYKVALRASLRQSPDVILLGEMRDYETINIAMTAAETGHLVFSTLHTLGAANAVDRIIDVFPANQQRQVIVQLASVLNAVVSQQLLPDKEGKLIPAFELMTINRAIKNMIRENKVHQIDGLIASSSQEKMFSMDSYITKLYKEGKITQEVALDYAAAPELMVKTLLK</sequence>